<keyword evidence="6" id="KW-0732">Signal</keyword>
<evidence type="ECO:0000313" key="9">
    <source>
        <dbReference type="Proteomes" id="UP001209168"/>
    </source>
</evidence>
<dbReference type="EMBL" id="JAPDVH010000001">
    <property type="protein sequence ID" value="MCW4155030.1"/>
    <property type="molecule type" value="Genomic_DNA"/>
</dbReference>
<accession>A0AAW5ULE3</accession>
<dbReference type="PANTHER" id="PTHR42852:SF6">
    <property type="entry name" value="THIOL:DISULFIDE INTERCHANGE PROTEIN DSBE"/>
    <property type="match status" value="1"/>
</dbReference>
<evidence type="ECO:0000256" key="2">
    <source>
        <dbReference type="ARBA" id="ARBA00022748"/>
    </source>
</evidence>
<comment type="caution">
    <text evidence="8">The sequence shown here is derived from an EMBL/GenBank/DDBJ whole genome shotgun (WGS) entry which is preliminary data.</text>
</comment>
<name>A0AAW5ULE3_9BACT</name>
<feature type="domain" description="Thioredoxin" evidence="7">
    <location>
        <begin position="309"/>
        <end position="448"/>
    </location>
</feature>
<evidence type="ECO:0000256" key="6">
    <source>
        <dbReference type="SAM" id="SignalP"/>
    </source>
</evidence>
<keyword evidence="3" id="KW-1015">Disulfide bond</keyword>
<comment type="subcellular location">
    <subcellularLocation>
        <location evidence="1">Cell envelope</location>
    </subcellularLocation>
</comment>
<keyword evidence="4" id="KW-0676">Redox-active center</keyword>
<evidence type="ECO:0000256" key="4">
    <source>
        <dbReference type="ARBA" id="ARBA00023284"/>
    </source>
</evidence>
<dbReference type="GO" id="GO:0017004">
    <property type="term" value="P:cytochrome complex assembly"/>
    <property type="evidence" value="ECO:0007669"/>
    <property type="project" value="UniProtKB-KW"/>
</dbReference>
<dbReference type="InterPro" id="IPR036249">
    <property type="entry name" value="Thioredoxin-like_sf"/>
</dbReference>
<dbReference type="RefSeq" id="WP_264900019.1">
    <property type="nucleotide sequence ID" value="NZ_JAPDVH010000001.1"/>
</dbReference>
<dbReference type="PANTHER" id="PTHR42852">
    <property type="entry name" value="THIOL:DISULFIDE INTERCHANGE PROTEIN DSBE"/>
    <property type="match status" value="1"/>
</dbReference>
<dbReference type="InterPro" id="IPR050553">
    <property type="entry name" value="Thioredoxin_ResA/DsbE_sf"/>
</dbReference>
<organism evidence="8 9">
    <name type="scientific">Segatella copri</name>
    <dbReference type="NCBI Taxonomy" id="165179"/>
    <lineage>
        <taxon>Bacteria</taxon>
        <taxon>Pseudomonadati</taxon>
        <taxon>Bacteroidota</taxon>
        <taxon>Bacteroidia</taxon>
        <taxon>Bacteroidales</taxon>
        <taxon>Prevotellaceae</taxon>
        <taxon>Segatella</taxon>
    </lineage>
</organism>
<dbReference type="Pfam" id="PF08534">
    <property type="entry name" value="Redoxin"/>
    <property type="match status" value="1"/>
</dbReference>
<proteinExistence type="predicted"/>
<dbReference type="InterPro" id="IPR013766">
    <property type="entry name" value="Thioredoxin_domain"/>
</dbReference>
<feature type="chain" id="PRO_5043577219" evidence="6">
    <location>
        <begin position="21"/>
        <end position="449"/>
    </location>
</feature>
<evidence type="ECO:0000259" key="7">
    <source>
        <dbReference type="PROSITE" id="PS51352"/>
    </source>
</evidence>
<evidence type="ECO:0000313" key="8">
    <source>
        <dbReference type="EMBL" id="MCW4155030.1"/>
    </source>
</evidence>
<gene>
    <name evidence="8" type="ORF">ONT23_05615</name>
</gene>
<dbReference type="CDD" id="cd02966">
    <property type="entry name" value="TlpA_like_family"/>
    <property type="match status" value="1"/>
</dbReference>
<dbReference type="PROSITE" id="PS51352">
    <property type="entry name" value="THIOREDOXIN_2"/>
    <property type="match status" value="1"/>
</dbReference>
<feature type="region of interest" description="Disordered" evidence="5">
    <location>
        <begin position="430"/>
        <end position="449"/>
    </location>
</feature>
<reference evidence="8" key="1">
    <citation type="submission" date="2022-11" db="EMBL/GenBank/DDBJ databases">
        <title>Genomic repertoires linked with pathogenic potency of arthritogenic Prevotella copri isolated from the gut of rheumatoid arthritis patients.</title>
        <authorList>
            <person name="Nii T."/>
            <person name="Maeda Y."/>
            <person name="Motooka D."/>
            <person name="Naito M."/>
            <person name="Matsumoto Y."/>
            <person name="Ogawa T."/>
            <person name="Oguro-Igashira E."/>
            <person name="Kishikawa T."/>
            <person name="Yamashita M."/>
            <person name="Koizumi S."/>
            <person name="Kurakawa T."/>
            <person name="Okumura R."/>
            <person name="Kayama H."/>
            <person name="Murakami M."/>
            <person name="Sakaguchi T."/>
            <person name="Das B."/>
            <person name="Nakamura S."/>
            <person name="Okada Y."/>
            <person name="Kumanogoh A."/>
            <person name="Takeda K."/>
        </authorList>
    </citation>
    <scope>NUCLEOTIDE SEQUENCE</scope>
    <source>
        <strain evidence="8">H012_8</strain>
    </source>
</reference>
<keyword evidence="2" id="KW-0201">Cytochrome c-type biogenesis</keyword>
<dbReference type="Proteomes" id="UP001209168">
    <property type="component" value="Unassembled WGS sequence"/>
</dbReference>
<protein>
    <submittedName>
        <fullName evidence="8">TlpA family protein disulfide reductase</fullName>
    </submittedName>
</protein>
<feature type="signal peptide" evidence="6">
    <location>
        <begin position="1"/>
        <end position="20"/>
    </location>
</feature>
<dbReference type="AlphaFoldDB" id="A0AAW5ULE3"/>
<dbReference type="Gene3D" id="3.40.30.10">
    <property type="entry name" value="Glutaredoxin"/>
    <property type="match status" value="1"/>
</dbReference>
<evidence type="ECO:0000256" key="3">
    <source>
        <dbReference type="ARBA" id="ARBA00023157"/>
    </source>
</evidence>
<evidence type="ECO:0000256" key="1">
    <source>
        <dbReference type="ARBA" id="ARBA00004196"/>
    </source>
</evidence>
<dbReference type="GO" id="GO:0016491">
    <property type="term" value="F:oxidoreductase activity"/>
    <property type="evidence" value="ECO:0007669"/>
    <property type="project" value="InterPro"/>
</dbReference>
<sequence>MKNRILSLLLFLLAAVNMHAAEGITIRFDVKNPVLSNVVLVYHMSVNEFPLTDGKATVQLDGMDALYANVYYGEKTKNVYLQKGDDVTISFDANDFDNTFAVKGGNEKAIDYLNKIQLTGLPNEAYIQPWSEFKATIDKKIASMKRLLKARKFAADDKFLKMEEGRITYFYANAFLMYPVSHTYLTQDTTLVLGKDYYDTLRQYVKEDDDLADNDEYRNYMIETAHVFDEAGKNIRQLYPKVLAEMSYIGENTKSDKVRESLIHFLAFTYVEGNGVENITDLQNLYYTYVTSPRLNDIFKKACAKWDKAAVGRPSPMFKGVDVNGKEMTLRDFRGKYIYIDMWATWCGPCQKELPFLKKLEEKFKGRNIVFVGLSIDQDKAKWAARVKSGALSGTQLYIGKGSKFQSDYRISGIPRFILLDPNGRIVNPDMTRPSSEDTKKILNSQPGL</sequence>
<evidence type="ECO:0000256" key="5">
    <source>
        <dbReference type="SAM" id="MobiDB-lite"/>
    </source>
</evidence>
<dbReference type="InterPro" id="IPR013740">
    <property type="entry name" value="Redoxin"/>
</dbReference>
<dbReference type="SUPFAM" id="SSF52833">
    <property type="entry name" value="Thioredoxin-like"/>
    <property type="match status" value="1"/>
</dbReference>
<dbReference type="GO" id="GO:0030313">
    <property type="term" value="C:cell envelope"/>
    <property type="evidence" value="ECO:0007669"/>
    <property type="project" value="UniProtKB-SubCell"/>
</dbReference>